<dbReference type="EMBL" id="BAAFST010000006">
    <property type="protein sequence ID" value="GAB1290892.1"/>
    <property type="molecule type" value="Genomic_DNA"/>
</dbReference>
<dbReference type="Proteomes" id="UP001623349">
    <property type="component" value="Unassembled WGS sequence"/>
</dbReference>
<evidence type="ECO:0000313" key="1">
    <source>
        <dbReference type="EMBL" id="GAB1290892.1"/>
    </source>
</evidence>
<comment type="caution">
    <text evidence="1">The sequence shown here is derived from an EMBL/GenBank/DDBJ whole genome shotgun (WGS) entry which is preliminary data.</text>
</comment>
<evidence type="ECO:0000313" key="2">
    <source>
        <dbReference type="Proteomes" id="UP001623349"/>
    </source>
</evidence>
<organism evidence="1 2">
    <name type="scientific">Apodemus speciosus</name>
    <name type="common">Large Japanese field mouse</name>
    <dbReference type="NCBI Taxonomy" id="105296"/>
    <lineage>
        <taxon>Eukaryota</taxon>
        <taxon>Metazoa</taxon>
        <taxon>Chordata</taxon>
        <taxon>Craniata</taxon>
        <taxon>Vertebrata</taxon>
        <taxon>Euteleostomi</taxon>
        <taxon>Mammalia</taxon>
        <taxon>Eutheria</taxon>
        <taxon>Euarchontoglires</taxon>
        <taxon>Glires</taxon>
        <taxon>Rodentia</taxon>
        <taxon>Myomorpha</taxon>
        <taxon>Muroidea</taxon>
        <taxon>Muridae</taxon>
        <taxon>Murinae</taxon>
        <taxon>Apodemus</taxon>
    </lineage>
</organism>
<reference evidence="1 2" key="1">
    <citation type="submission" date="2024-08" db="EMBL/GenBank/DDBJ databases">
        <title>The draft genome of Apodemus speciosus.</title>
        <authorList>
            <person name="Nabeshima K."/>
            <person name="Suzuki S."/>
            <person name="Onuma M."/>
        </authorList>
    </citation>
    <scope>NUCLEOTIDE SEQUENCE [LARGE SCALE GENOMIC DNA]</scope>
    <source>
        <strain evidence="1">IB14-021</strain>
    </source>
</reference>
<gene>
    <name evidence="1" type="ORF">APTSU1_000612200</name>
</gene>
<protein>
    <submittedName>
        <fullName evidence="1">TNFAIP3-interacting protein 3</fullName>
    </submittedName>
</protein>
<keyword evidence="2" id="KW-1185">Reference proteome</keyword>
<name>A0ABQ0EV14_APOSI</name>
<proteinExistence type="predicted"/>
<sequence length="61" mass="6814">MVLQEALTIGSCSLSEDSGKCKGRCSHAERRSESECHKQQGQPISGMLLTSFLHMYTTRHM</sequence>
<accession>A0ABQ0EV14</accession>